<organism evidence="8 9">
    <name type="scientific">Flavobacterium sedimenticola</name>
    <dbReference type="NCBI Taxonomy" id="3043286"/>
    <lineage>
        <taxon>Bacteria</taxon>
        <taxon>Pseudomonadati</taxon>
        <taxon>Bacteroidota</taxon>
        <taxon>Flavobacteriia</taxon>
        <taxon>Flavobacteriales</taxon>
        <taxon>Flavobacteriaceae</taxon>
        <taxon>Flavobacterium</taxon>
    </lineage>
</organism>
<evidence type="ECO:0000313" key="9">
    <source>
        <dbReference type="Proteomes" id="UP001230035"/>
    </source>
</evidence>
<dbReference type="SUPFAM" id="SSF53335">
    <property type="entry name" value="S-adenosyl-L-methionine-dependent methyltransferases"/>
    <property type="match status" value="2"/>
</dbReference>
<dbReference type="PANTHER" id="PTHR30481:SF3">
    <property type="entry name" value="DNA ADENINE METHYLASE"/>
    <property type="match status" value="1"/>
</dbReference>
<dbReference type="RefSeq" id="WP_283238196.1">
    <property type="nucleotide sequence ID" value="NZ_JASGBP010000001.1"/>
</dbReference>
<dbReference type="PANTHER" id="PTHR30481">
    <property type="entry name" value="DNA ADENINE METHYLASE"/>
    <property type="match status" value="1"/>
</dbReference>
<dbReference type="InterPro" id="IPR023095">
    <property type="entry name" value="Ade_MeTrfase_dom_2"/>
</dbReference>
<proteinExistence type="inferred from homology"/>
<dbReference type="GO" id="GO:0032259">
    <property type="term" value="P:methylation"/>
    <property type="evidence" value="ECO:0007669"/>
    <property type="project" value="UniProtKB-KW"/>
</dbReference>
<evidence type="ECO:0000256" key="4">
    <source>
        <dbReference type="ARBA" id="ARBA00022679"/>
    </source>
</evidence>
<accession>A0ABT6XN67</accession>
<dbReference type="Proteomes" id="UP001230035">
    <property type="component" value="Unassembled WGS sequence"/>
</dbReference>
<evidence type="ECO:0000256" key="6">
    <source>
        <dbReference type="ARBA" id="ARBA00047942"/>
    </source>
</evidence>
<reference evidence="8 9" key="1">
    <citation type="submission" date="2023-05" db="EMBL/GenBank/DDBJ databases">
        <title>Flavobacterium sedimenti sp. nov., isolated from the sediment.</title>
        <authorList>
            <person name="Wu N."/>
        </authorList>
    </citation>
    <scope>NUCLEOTIDE SEQUENCE [LARGE SCALE GENOMIC DNA]</scope>
    <source>
        <strain evidence="8 9">YZ-48</strain>
    </source>
</reference>
<dbReference type="NCBIfam" id="TIGR00571">
    <property type="entry name" value="dam"/>
    <property type="match status" value="1"/>
</dbReference>
<evidence type="ECO:0000313" key="8">
    <source>
        <dbReference type="EMBL" id="MDI9256523.1"/>
    </source>
</evidence>
<evidence type="ECO:0000256" key="2">
    <source>
        <dbReference type="ARBA" id="ARBA00011900"/>
    </source>
</evidence>
<dbReference type="InterPro" id="IPR012186">
    <property type="entry name" value="Ade-mod_methylase_MStsI"/>
</dbReference>
<gene>
    <name evidence="8" type="ORF">QHT84_03755</name>
</gene>
<comment type="similarity">
    <text evidence="1 7">Belongs to the N(4)/N(6)-methyltransferase family.</text>
</comment>
<dbReference type="Pfam" id="PF02086">
    <property type="entry name" value="MethyltransfD12"/>
    <property type="match status" value="2"/>
</dbReference>
<protein>
    <recommendedName>
        <fullName evidence="2 7">Site-specific DNA-methyltransferase (adenine-specific)</fullName>
        <ecNumber evidence="2 7">2.1.1.72</ecNumber>
    </recommendedName>
</protein>
<dbReference type="EC" id="2.1.1.72" evidence="2 7"/>
<dbReference type="PIRSF" id="PIRSF036638">
    <property type="entry name" value="M_m6A_StsI"/>
    <property type="match status" value="1"/>
</dbReference>
<comment type="caution">
    <text evidence="8">The sequence shown here is derived from an EMBL/GenBank/DDBJ whole genome shotgun (WGS) entry which is preliminary data.</text>
</comment>
<keyword evidence="4 7" id="KW-0808">Transferase</keyword>
<comment type="catalytic activity">
    <reaction evidence="6 7">
        <text>a 2'-deoxyadenosine in DNA + S-adenosyl-L-methionine = an N(6)-methyl-2'-deoxyadenosine in DNA + S-adenosyl-L-homocysteine + H(+)</text>
        <dbReference type="Rhea" id="RHEA:15197"/>
        <dbReference type="Rhea" id="RHEA-COMP:12418"/>
        <dbReference type="Rhea" id="RHEA-COMP:12419"/>
        <dbReference type="ChEBI" id="CHEBI:15378"/>
        <dbReference type="ChEBI" id="CHEBI:57856"/>
        <dbReference type="ChEBI" id="CHEBI:59789"/>
        <dbReference type="ChEBI" id="CHEBI:90615"/>
        <dbReference type="ChEBI" id="CHEBI:90616"/>
        <dbReference type="EC" id="2.1.1.72"/>
    </reaction>
</comment>
<dbReference type="PROSITE" id="PS00092">
    <property type="entry name" value="N6_MTASE"/>
    <property type="match status" value="1"/>
</dbReference>
<dbReference type="EMBL" id="JASGBP010000001">
    <property type="protein sequence ID" value="MDI9256523.1"/>
    <property type="molecule type" value="Genomic_DNA"/>
</dbReference>
<dbReference type="GO" id="GO:0009007">
    <property type="term" value="F:site-specific DNA-methyltransferase (adenine-specific) activity"/>
    <property type="evidence" value="ECO:0007669"/>
    <property type="project" value="UniProtKB-EC"/>
</dbReference>
<keyword evidence="5 7" id="KW-0949">S-adenosyl-L-methionine</keyword>
<evidence type="ECO:0000256" key="5">
    <source>
        <dbReference type="ARBA" id="ARBA00022691"/>
    </source>
</evidence>
<sequence length="621" mass="72933">MRYIGNKTKLLHFIEKVINKHKIKGEIFADLFAGTGSVGDYFKNKYNIISNDFMYYSYVFNRAKLLNSDVPKFENFNSKYHTCIFNWLNEKKYEQNKHFFIYNNYTPIGNRMFFTENNGLKIDGIRISIEELYRDLVINENEYFFLLASLLESITKVSNTSGTYEAFFKFWESRATKEFNIEPLEFHKVQTKFSNIIYNEDSNSIIRKIKGDILYIDPPYSVTQYASAYHVLETVARYDFPDIKGVGGKRDKSKYISLYSRKQFALEQFEDLFRQSEFKHILISYSNQSIVPLEELVELAKLFSIDNIVHVENVNYKEYQNHRSSNKRNGDTLKEVIIYFKKEIDFTKSPLNYSGSKDTLLPNIIKEMPKHIGTFVDVMGGAFNVGANVVTTDKIVYNEINDKVFGIVEWLLLNDKKDIVSSIENTISKFKLTKRGKKEYLLLRDYYNNEKPEALLLYILHMYGFQNMIRFNNSQKFNTPIGVAGYSDDIKNRILNFKTKTNINNIVLKNGCYTDIKWEDYPLDTVFYFDPPYFITSAAYNDGKRGMKGWNGDSEIELLSILTKLDKLNYKFILSNVLHHRDKTNHMLIEWIQEHNFKIVNAGTSGWRYAKNEVLIKNFEI</sequence>
<evidence type="ECO:0000256" key="3">
    <source>
        <dbReference type="ARBA" id="ARBA00022603"/>
    </source>
</evidence>
<dbReference type="InterPro" id="IPR029063">
    <property type="entry name" value="SAM-dependent_MTases_sf"/>
</dbReference>
<name>A0ABT6XN67_9FLAO</name>
<evidence type="ECO:0000256" key="1">
    <source>
        <dbReference type="ARBA" id="ARBA00006594"/>
    </source>
</evidence>
<dbReference type="Gene3D" id="1.10.1020.10">
    <property type="entry name" value="Adenine-specific Methyltransferase, Domain 2"/>
    <property type="match status" value="1"/>
</dbReference>
<dbReference type="Gene3D" id="3.40.50.150">
    <property type="entry name" value="Vaccinia Virus protein VP39"/>
    <property type="match status" value="1"/>
</dbReference>
<keyword evidence="9" id="KW-1185">Reference proteome</keyword>
<dbReference type="PRINTS" id="PR00505">
    <property type="entry name" value="D12N6MTFRASE"/>
</dbReference>
<dbReference type="InterPro" id="IPR012327">
    <property type="entry name" value="MeTrfase_D12"/>
</dbReference>
<evidence type="ECO:0000256" key="7">
    <source>
        <dbReference type="RuleBase" id="RU361257"/>
    </source>
</evidence>
<dbReference type="InterPro" id="IPR002052">
    <property type="entry name" value="DNA_methylase_N6_adenine_CS"/>
</dbReference>
<keyword evidence="3 7" id="KW-0489">Methyltransferase</keyword>